<dbReference type="Gene3D" id="3.40.50.150">
    <property type="entry name" value="Vaccinia Virus protein VP39"/>
    <property type="match status" value="1"/>
</dbReference>
<sequence>MKKNIWHIQAKEQWNERANFWHARSQSMWEEGSRRNIIPFFNQFVPKQSAVLDLGCGDGYGSYKLWQLDYKVTGVDLSDDMIDLCRDRLTEDMTHLNFQQADMAHLPFENNTFDSVLAINSLEWTEKPSETFREIGRVVKPGGYLCFGILGPTAGPRANSFERLYGEDVIMNTMMPWEFEQLAECEGYHIIGSEGIYKEAVSDHILGQLPKNLKQSLTFMWLTMLQKQ</sequence>
<organism evidence="3 4">
    <name type="scientific">Alkalibacillus salilacus</name>
    <dbReference type="NCBI Taxonomy" id="284582"/>
    <lineage>
        <taxon>Bacteria</taxon>
        <taxon>Bacillati</taxon>
        <taxon>Bacillota</taxon>
        <taxon>Bacilli</taxon>
        <taxon>Bacillales</taxon>
        <taxon>Bacillaceae</taxon>
        <taxon>Alkalibacillus</taxon>
    </lineage>
</organism>
<dbReference type="SUPFAM" id="SSF53335">
    <property type="entry name" value="S-adenosyl-L-methionine-dependent methyltransferases"/>
    <property type="match status" value="1"/>
</dbReference>
<keyword evidence="1" id="KW-0808">Transferase</keyword>
<evidence type="ECO:0000256" key="1">
    <source>
        <dbReference type="ARBA" id="ARBA00022679"/>
    </source>
</evidence>
<feature type="domain" description="Methyltransferase type 11" evidence="2">
    <location>
        <begin position="52"/>
        <end position="147"/>
    </location>
</feature>
<gene>
    <name evidence="3" type="ORF">J2S77_001240</name>
</gene>
<proteinExistence type="predicted"/>
<dbReference type="PANTHER" id="PTHR44068">
    <property type="entry name" value="ZGC:194242"/>
    <property type="match status" value="1"/>
</dbReference>
<evidence type="ECO:0000313" key="3">
    <source>
        <dbReference type="EMBL" id="MDQ0159276.1"/>
    </source>
</evidence>
<reference evidence="3 4" key="1">
    <citation type="submission" date="2023-07" db="EMBL/GenBank/DDBJ databases">
        <title>Genomic Encyclopedia of Type Strains, Phase IV (KMG-IV): sequencing the most valuable type-strain genomes for metagenomic binning, comparative biology and taxonomic classification.</title>
        <authorList>
            <person name="Goeker M."/>
        </authorList>
    </citation>
    <scope>NUCLEOTIDE SEQUENCE [LARGE SCALE GENOMIC DNA]</scope>
    <source>
        <strain evidence="3 4">DSM 16460</strain>
    </source>
</reference>
<evidence type="ECO:0000313" key="4">
    <source>
        <dbReference type="Proteomes" id="UP001224359"/>
    </source>
</evidence>
<protein>
    <submittedName>
        <fullName evidence="3">SAM-dependent methyltransferase</fullName>
    </submittedName>
</protein>
<dbReference type="PANTHER" id="PTHR44068:SF11">
    <property type="entry name" value="GERANYL DIPHOSPHATE 2-C-METHYLTRANSFERASE"/>
    <property type="match status" value="1"/>
</dbReference>
<name>A0ABT9VE78_9BACI</name>
<keyword evidence="3" id="KW-0489">Methyltransferase</keyword>
<dbReference type="GO" id="GO:0008168">
    <property type="term" value="F:methyltransferase activity"/>
    <property type="evidence" value="ECO:0007669"/>
    <property type="project" value="UniProtKB-KW"/>
</dbReference>
<dbReference type="EMBL" id="JAUSTQ010000004">
    <property type="protein sequence ID" value="MDQ0159276.1"/>
    <property type="molecule type" value="Genomic_DNA"/>
</dbReference>
<dbReference type="Pfam" id="PF08241">
    <property type="entry name" value="Methyltransf_11"/>
    <property type="match status" value="1"/>
</dbReference>
<dbReference type="InterPro" id="IPR029063">
    <property type="entry name" value="SAM-dependent_MTases_sf"/>
</dbReference>
<accession>A0ABT9VE78</accession>
<evidence type="ECO:0000259" key="2">
    <source>
        <dbReference type="Pfam" id="PF08241"/>
    </source>
</evidence>
<dbReference type="CDD" id="cd02440">
    <property type="entry name" value="AdoMet_MTases"/>
    <property type="match status" value="1"/>
</dbReference>
<dbReference type="GO" id="GO:0032259">
    <property type="term" value="P:methylation"/>
    <property type="evidence" value="ECO:0007669"/>
    <property type="project" value="UniProtKB-KW"/>
</dbReference>
<keyword evidence="4" id="KW-1185">Reference proteome</keyword>
<dbReference type="InterPro" id="IPR013216">
    <property type="entry name" value="Methyltransf_11"/>
</dbReference>
<dbReference type="Proteomes" id="UP001224359">
    <property type="component" value="Unassembled WGS sequence"/>
</dbReference>
<dbReference type="InterPro" id="IPR050447">
    <property type="entry name" value="Erg6_SMT_methyltransf"/>
</dbReference>
<comment type="caution">
    <text evidence="3">The sequence shown here is derived from an EMBL/GenBank/DDBJ whole genome shotgun (WGS) entry which is preliminary data.</text>
</comment>